<dbReference type="AlphaFoldDB" id="A0A2N3KYJ9"/>
<name>A0A2N3KYJ9_9PROT</name>
<dbReference type="RefSeq" id="WP_101264650.1">
    <property type="nucleotide sequence ID" value="NZ_NWTK01000002.1"/>
</dbReference>
<proteinExistence type="predicted"/>
<comment type="caution">
    <text evidence="1">The sequence shown here is derived from an EMBL/GenBank/DDBJ whole genome shotgun (WGS) entry which is preliminary data.</text>
</comment>
<evidence type="ECO:0000313" key="2">
    <source>
        <dbReference type="Proteomes" id="UP000233597"/>
    </source>
</evidence>
<dbReference type="EMBL" id="NWTK01000002">
    <property type="protein sequence ID" value="PKR55603.1"/>
    <property type="molecule type" value="Genomic_DNA"/>
</dbReference>
<organism evidence="1 2">
    <name type="scientific">Thalassospira marina</name>
    <dbReference type="NCBI Taxonomy" id="2048283"/>
    <lineage>
        <taxon>Bacteria</taxon>
        <taxon>Pseudomonadati</taxon>
        <taxon>Pseudomonadota</taxon>
        <taxon>Alphaproteobacteria</taxon>
        <taxon>Rhodospirillales</taxon>
        <taxon>Thalassospiraceae</taxon>
        <taxon>Thalassospira</taxon>
    </lineage>
</organism>
<sequence length="389" mass="44150">MPELLYAGFDTLEVSFQGALKSESLEVLRKAKDEASKTREDQLIEIGPGKVDGHVPAHGMTGGYAFVFDTGFMGEQWTFMDSEDTSRWNIAVKVRAANLAAHNYQEIKERIQQRLTDMGCIVLQESIRRADFAMDFLMPGDFELNQDQVVAHSHSKVSSHWGEKDTNEKQNHPSTVFRGRKLESITIGKMPGRQVIIYNKRKAAIEKQTPFWFKVWNIDPKDTSKHVWRVEFRAGKKELKDKYNLRSFKDFEDSIGDVFVNAAENIRYIEDQQTFSNISRTKSHPLWQAVKATLEHNLLEFRSGLLPGQISELQRDLTIECYRKLVTSNAIGLGVTLNLGDDEIRSNLPALVETTVAKAMAAESIALTNSIKRTRARLHFLADTCPKAN</sequence>
<reference evidence="1 2" key="1">
    <citation type="submission" date="2017-09" db="EMBL/GenBank/DDBJ databases">
        <title>Biodiversity and function of Thalassospira species in the particle-attached aromatic-hydrocarbon-degrading consortia from the surface seawater of the South China Sea.</title>
        <authorList>
            <person name="Dong C."/>
            <person name="Liu R."/>
            <person name="Shao Z."/>
        </authorList>
    </citation>
    <scope>NUCLEOTIDE SEQUENCE [LARGE SCALE GENOMIC DNA]</scope>
    <source>
        <strain evidence="1 2">CSC1P2</strain>
    </source>
</reference>
<evidence type="ECO:0000313" key="1">
    <source>
        <dbReference type="EMBL" id="PKR55603.1"/>
    </source>
</evidence>
<accession>A0A2N3KYJ9</accession>
<protein>
    <submittedName>
        <fullName evidence="1">Uncharacterized protein</fullName>
    </submittedName>
</protein>
<gene>
    <name evidence="1" type="ORF">COO20_05440</name>
</gene>
<dbReference type="OrthoDB" id="7605048at2"/>
<dbReference type="Proteomes" id="UP000233597">
    <property type="component" value="Unassembled WGS sequence"/>
</dbReference>